<dbReference type="Proteomes" id="UP000228635">
    <property type="component" value="Unassembled WGS sequence"/>
</dbReference>
<evidence type="ECO:0000313" key="2">
    <source>
        <dbReference type="Proteomes" id="UP000228635"/>
    </source>
</evidence>
<gene>
    <name evidence="1" type="ORF">COU08_02155</name>
</gene>
<reference evidence="2" key="1">
    <citation type="submission" date="2017-09" db="EMBL/GenBank/DDBJ databases">
        <title>Depth-based differentiation of microbial function through sediment-hosted aquifers and enrichment of novel symbionts in the deep terrestrial subsurface.</title>
        <authorList>
            <person name="Probst A.J."/>
            <person name="Ladd B."/>
            <person name="Jarett J.K."/>
            <person name="Geller-Mcgrath D.E."/>
            <person name="Sieber C.M.K."/>
            <person name="Emerson J.B."/>
            <person name="Anantharaman K."/>
            <person name="Thomas B.C."/>
            <person name="Malmstrom R."/>
            <person name="Stieglmeier M."/>
            <person name="Klingl A."/>
            <person name="Woyke T."/>
            <person name="Ryan C.M."/>
            <person name="Banfield J.F."/>
        </authorList>
    </citation>
    <scope>NUCLEOTIDE SEQUENCE [LARGE SCALE GENOMIC DNA]</scope>
</reference>
<dbReference type="EMBL" id="PFBA01000019">
    <property type="protein sequence ID" value="PIT92489.1"/>
    <property type="molecule type" value="Genomic_DNA"/>
</dbReference>
<name>A0A2M6WI77_9BACT</name>
<protein>
    <submittedName>
        <fullName evidence="1">Uncharacterized protein</fullName>
    </submittedName>
</protein>
<proteinExistence type="predicted"/>
<accession>A0A2M6WI77</accession>
<comment type="caution">
    <text evidence="1">The sequence shown here is derived from an EMBL/GenBank/DDBJ whole genome shotgun (WGS) entry which is preliminary data.</text>
</comment>
<dbReference type="AlphaFoldDB" id="A0A2M6WI77"/>
<sequence>MSLPDQREVQLVRLLPLQMKELELIIARSRDAKLFAKRVIVWLLRQTKQCTRPVGLSLLSGECGEQRVRDVQDGVHDMLSSHGSTHLTRILEGMKTPMRLGHCQGQFTPNGDEWFDHSAPARSIWFSFDDPSNIAFLPTPPLCEIEAITLSR</sequence>
<organism evidence="1 2">
    <name type="scientific">Candidatus Harrisonbacteria bacterium CG10_big_fil_rev_8_21_14_0_10_42_17</name>
    <dbReference type="NCBI Taxonomy" id="1974584"/>
    <lineage>
        <taxon>Bacteria</taxon>
        <taxon>Candidatus Harrisoniibacteriota</taxon>
    </lineage>
</organism>
<evidence type="ECO:0000313" key="1">
    <source>
        <dbReference type="EMBL" id="PIT92489.1"/>
    </source>
</evidence>